<name>A0A448X1M1_9PLAT</name>
<evidence type="ECO:0000313" key="2">
    <source>
        <dbReference type="Proteomes" id="UP000784294"/>
    </source>
</evidence>
<gene>
    <name evidence="1" type="ORF">PXEA_LOCUS19026</name>
</gene>
<dbReference type="AlphaFoldDB" id="A0A448X1M1"/>
<sequence length="71" mass="7578">MWTASVGCSCGDEAAAHRPWLGRPLPLVEDAISSSAGHRRFHPARVSGHDDGSTDKESLGQLLLTACFCIK</sequence>
<evidence type="ECO:0000313" key="1">
    <source>
        <dbReference type="EMBL" id="VEL25586.1"/>
    </source>
</evidence>
<dbReference type="EMBL" id="CAAALY010074971">
    <property type="protein sequence ID" value="VEL25586.1"/>
    <property type="molecule type" value="Genomic_DNA"/>
</dbReference>
<organism evidence="1 2">
    <name type="scientific">Protopolystoma xenopodis</name>
    <dbReference type="NCBI Taxonomy" id="117903"/>
    <lineage>
        <taxon>Eukaryota</taxon>
        <taxon>Metazoa</taxon>
        <taxon>Spiralia</taxon>
        <taxon>Lophotrochozoa</taxon>
        <taxon>Platyhelminthes</taxon>
        <taxon>Monogenea</taxon>
        <taxon>Polyopisthocotylea</taxon>
        <taxon>Polystomatidea</taxon>
        <taxon>Polystomatidae</taxon>
        <taxon>Protopolystoma</taxon>
    </lineage>
</organism>
<reference evidence="1" key="1">
    <citation type="submission" date="2018-11" db="EMBL/GenBank/DDBJ databases">
        <authorList>
            <consortium name="Pathogen Informatics"/>
        </authorList>
    </citation>
    <scope>NUCLEOTIDE SEQUENCE</scope>
</reference>
<protein>
    <submittedName>
        <fullName evidence="1">Uncharacterized protein</fullName>
    </submittedName>
</protein>
<accession>A0A448X1M1</accession>
<dbReference type="Proteomes" id="UP000784294">
    <property type="component" value="Unassembled WGS sequence"/>
</dbReference>
<comment type="caution">
    <text evidence="1">The sequence shown here is derived from an EMBL/GenBank/DDBJ whole genome shotgun (WGS) entry which is preliminary data.</text>
</comment>
<keyword evidence="2" id="KW-1185">Reference proteome</keyword>
<proteinExistence type="predicted"/>